<dbReference type="InterPro" id="IPR004360">
    <property type="entry name" value="Glyas_Fos-R_dOase_dom"/>
</dbReference>
<dbReference type="EMBL" id="RFLX01000009">
    <property type="protein sequence ID" value="RMI20939.1"/>
    <property type="molecule type" value="Genomic_DNA"/>
</dbReference>
<reference evidence="2 5" key="1">
    <citation type="submission" date="2018-09" db="EMBL/GenBank/DDBJ databases">
        <title>Roseomonas sp. nov., isolated from feces of Tibetan antelopes in the Qinghai-Tibet plateau, China.</title>
        <authorList>
            <person name="Tian Z."/>
        </authorList>
    </citation>
    <scope>NUCLEOTIDE SEQUENCE [LARGE SCALE GENOMIC DNA]</scope>
    <source>
        <strain evidence="3 4">Z23</strain>
        <strain evidence="2 5">Z24</strain>
    </source>
</reference>
<organism evidence="2 5">
    <name type="scientific">Teichococcus wenyumeiae</name>
    <dbReference type="NCBI Taxonomy" id="2478470"/>
    <lineage>
        <taxon>Bacteria</taxon>
        <taxon>Pseudomonadati</taxon>
        <taxon>Pseudomonadota</taxon>
        <taxon>Alphaproteobacteria</taxon>
        <taxon>Acetobacterales</taxon>
        <taxon>Roseomonadaceae</taxon>
        <taxon>Roseomonas</taxon>
    </lineage>
</organism>
<protein>
    <submittedName>
        <fullName evidence="2">VOC family protein</fullName>
    </submittedName>
</protein>
<name>A0A3A9JK09_9PROT</name>
<evidence type="ECO:0000313" key="2">
    <source>
        <dbReference type="EMBL" id="RKK05113.1"/>
    </source>
</evidence>
<gene>
    <name evidence="2" type="ORF">D6Z83_06045</name>
    <name evidence="3" type="ORF">EBE87_14100</name>
</gene>
<dbReference type="InterPro" id="IPR037523">
    <property type="entry name" value="VOC_core"/>
</dbReference>
<dbReference type="Proteomes" id="UP000278036">
    <property type="component" value="Unassembled WGS sequence"/>
</dbReference>
<dbReference type="Pfam" id="PF00903">
    <property type="entry name" value="Glyoxalase"/>
    <property type="match status" value="1"/>
</dbReference>
<dbReference type="InParanoid" id="A0A3A9JK09"/>
<dbReference type="PANTHER" id="PTHR36503:SF1">
    <property type="entry name" value="BLR2520 PROTEIN"/>
    <property type="match status" value="1"/>
</dbReference>
<dbReference type="AlphaFoldDB" id="A0A3A9JK09"/>
<dbReference type="PROSITE" id="PS51819">
    <property type="entry name" value="VOC"/>
    <property type="match status" value="1"/>
</dbReference>
<dbReference type="Proteomes" id="UP000274097">
    <property type="component" value="Unassembled WGS sequence"/>
</dbReference>
<dbReference type="RefSeq" id="WP_120637436.1">
    <property type="nucleotide sequence ID" value="NZ_RAQU01000023.1"/>
</dbReference>
<dbReference type="CDD" id="cd07251">
    <property type="entry name" value="VOC_like"/>
    <property type="match status" value="1"/>
</dbReference>
<dbReference type="PANTHER" id="PTHR36503">
    <property type="entry name" value="BLR2520 PROTEIN"/>
    <property type="match status" value="1"/>
</dbReference>
<dbReference type="Gene3D" id="3.10.180.10">
    <property type="entry name" value="2,3-Dihydroxybiphenyl 1,2-Dioxygenase, domain 1"/>
    <property type="match status" value="1"/>
</dbReference>
<dbReference type="SUPFAM" id="SSF54593">
    <property type="entry name" value="Glyoxalase/Bleomycin resistance protein/Dihydroxybiphenyl dioxygenase"/>
    <property type="match status" value="1"/>
</dbReference>
<proteinExistence type="predicted"/>
<evidence type="ECO:0000313" key="3">
    <source>
        <dbReference type="EMBL" id="RMI20939.1"/>
    </source>
</evidence>
<dbReference type="EMBL" id="RAQU01000023">
    <property type="protein sequence ID" value="RKK05113.1"/>
    <property type="molecule type" value="Genomic_DNA"/>
</dbReference>
<dbReference type="OrthoDB" id="9798430at2"/>
<evidence type="ECO:0000313" key="5">
    <source>
        <dbReference type="Proteomes" id="UP000278036"/>
    </source>
</evidence>
<sequence>MEQRLSLVTLGVPDLAVATAFYEALGWRRGMRAAEGVSFFQAGGMILSLYGWEDLARDSGVAPEGQGFRGISLAYNARTRQEVDAVLAEAAAAGARITRPAQETDWGGYAGAFADPAGHLWEVAWNPGFPIAPNGAMVLPD</sequence>
<comment type="caution">
    <text evidence="2">The sequence shown here is derived from an EMBL/GenBank/DDBJ whole genome shotgun (WGS) entry which is preliminary data.</text>
</comment>
<dbReference type="InterPro" id="IPR029068">
    <property type="entry name" value="Glyas_Bleomycin-R_OHBP_Dase"/>
</dbReference>
<evidence type="ECO:0000259" key="1">
    <source>
        <dbReference type="PROSITE" id="PS51819"/>
    </source>
</evidence>
<feature type="domain" description="VOC" evidence="1">
    <location>
        <begin position="4"/>
        <end position="126"/>
    </location>
</feature>
<keyword evidence="4" id="KW-1185">Reference proteome</keyword>
<evidence type="ECO:0000313" key="4">
    <source>
        <dbReference type="Proteomes" id="UP000274097"/>
    </source>
</evidence>
<accession>A0A3A9JK09</accession>